<reference evidence="3" key="3">
    <citation type="submission" date="2015-06" db="UniProtKB">
        <authorList>
            <consortium name="EnsemblMetazoa"/>
        </authorList>
    </citation>
    <scope>IDENTIFICATION</scope>
</reference>
<proteinExistence type="predicted"/>
<gene>
    <name evidence="2" type="ORF">CAPTEDRAFT_201053</name>
</gene>
<dbReference type="AlphaFoldDB" id="R7TH10"/>
<evidence type="ECO:0000313" key="3">
    <source>
        <dbReference type="EnsemblMetazoa" id="CapteP201053"/>
    </source>
</evidence>
<protein>
    <recommendedName>
        <fullName evidence="1">Polysaccharide pyruvyl transferase domain-containing protein</fullName>
    </recommendedName>
</protein>
<sequence length="179" mass="20180">MVDSLGSDNVAVLAQDGGNVGGYPERDWKRYEMMEMFLDAKFIMMPQSIFFNDSVELQNAARMYSKHKDLTILLRNQQSFEVIQKAMPSVTSILAPDAAYGIGHVTRFMEPLYDVIIIHRADKEAVSNIGAFHFPDNLSFTESDWDRHWLTPRGETYGLVAFVSFQWAALPIAGPGVNN</sequence>
<dbReference type="EMBL" id="KB309875">
    <property type="protein sequence ID" value="ELT93103.1"/>
    <property type="molecule type" value="Genomic_DNA"/>
</dbReference>
<dbReference type="EMBL" id="AMQN01012972">
    <property type="status" value="NOT_ANNOTATED_CDS"/>
    <property type="molecule type" value="Genomic_DNA"/>
</dbReference>
<dbReference type="EnsemblMetazoa" id="CapteT201053">
    <property type="protein sequence ID" value="CapteP201053"/>
    <property type="gene ID" value="CapteG201053"/>
</dbReference>
<dbReference type="InterPro" id="IPR007345">
    <property type="entry name" value="Polysacch_pyruvyl_Trfase"/>
</dbReference>
<dbReference type="Proteomes" id="UP000014760">
    <property type="component" value="Unassembled WGS sequence"/>
</dbReference>
<name>R7TH10_CAPTE</name>
<dbReference type="OrthoDB" id="6134158at2759"/>
<keyword evidence="4" id="KW-1185">Reference proteome</keyword>
<organism evidence="2">
    <name type="scientific">Capitella teleta</name>
    <name type="common">Polychaete worm</name>
    <dbReference type="NCBI Taxonomy" id="283909"/>
    <lineage>
        <taxon>Eukaryota</taxon>
        <taxon>Metazoa</taxon>
        <taxon>Spiralia</taxon>
        <taxon>Lophotrochozoa</taxon>
        <taxon>Annelida</taxon>
        <taxon>Polychaeta</taxon>
        <taxon>Sedentaria</taxon>
        <taxon>Scolecida</taxon>
        <taxon>Capitellidae</taxon>
        <taxon>Capitella</taxon>
    </lineage>
</organism>
<dbReference type="Pfam" id="PF04230">
    <property type="entry name" value="PS_pyruv_trans"/>
    <property type="match status" value="1"/>
</dbReference>
<evidence type="ECO:0000259" key="1">
    <source>
        <dbReference type="Pfam" id="PF04230"/>
    </source>
</evidence>
<reference evidence="2 4" key="2">
    <citation type="journal article" date="2013" name="Nature">
        <title>Insights into bilaterian evolution from three spiralian genomes.</title>
        <authorList>
            <person name="Simakov O."/>
            <person name="Marletaz F."/>
            <person name="Cho S.J."/>
            <person name="Edsinger-Gonzales E."/>
            <person name="Havlak P."/>
            <person name="Hellsten U."/>
            <person name="Kuo D.H."/>
            <person name="Larsson T."/>
            <person name="Lv J."/>
            <person name="Arendt D."/>
            <person name="Savage R."/>
            <person name="Osoegawa K."/>
            <person name="de Jong P."/>
            <person name="Grimwood J."/>
            <person name="Chapman J.A."/>
            <person name="Shapiro H."/>
            <person name="Aerts A."/>
            <person name="Otillar R.P."/>
            <person name="Terry A.Y."/>
            <person name="Boore J.L."/>
            <person name="Grigoriev I.V."/>
            <person name="Lindberg D.R."/>
            <person name="Seaver E.C."/>
            <person name="Weisblat D.A."/>
            <person name="Putnam N.H."/>
            <person name="Rokhsar D.S."/>
        </authorList>
    </citation>
    <scope>NUCLEOTIDE SEQUENCE</scope>
    <source>
        <strain evidence="2 4">I ESC-2004</strain>
    </source>
</reference>
<evidence type="ECO:0000313" key="4">
    <source>
        <dbReference type="Proteomes" id="UP000014760"/>
    </source>
</evidence>
<reference evidence="4" key="1">
    <citation type="submission" date="2012-12" db="EMBL/GenBank/DDBJ databases">
        <authorList>
            <person name="Hellsten U."/>
            <person name="Grimwood J."/>
            <person name="Chapman J.A."/>
            <person name="Shapiro H."/>
            <person name="Aerts A."/>
            <person name="Otillar R.P."/>
            <person name="Terry A.Y."/>
            <person name="Boore J.L."/>
            <person name="Simakov O."/>
            <person name="Marletaz F."/>
            <person name="Cho S.-J."/>
            <person name="Edsinger-Gonzales E."/>
            <person name="Havlak P."/>
            <person name="Kuo D.-H."/>
            <person name="Larsson T."/>
            <person name="Lv J."/>
            <person name="Arendt D."/>
            <person name="Savage R."/>
            <person name="Osoegawa K."/>
            <person name="de Jong P."/>
            <person name="Lindberg D.R."/>
            <person name="Seaver E.C."/>
            <person name="Weisblat D.A."/>
            <person name="Putnam N.H."/>
            <person name="Grigoriev I.V."/>
            <person name="Rokhsar D.S."/>
        </authorList>
    </citation>
    <scope>NUCLEOTIDE SEQUENCE</scope>
    <source>
        <strain evidence="4">I ESC-2004</strain>
    </source>
</reference>
<accession>R7TH10</accession>
<dbReference type="HOGENOM" id="CLU_1504862_0_0_1"/>
<evidence type="ECO:0000313" key="2">
    <source>
        <dbReference type="EMBL" id="ELT93103.1"/>
    </source>
</evidence>
<feature type="domain" description="Polysaccharide pyruvyl transferase" evidence="1">
    <location>
        <begin position="22"/>
        <end position="108"/>
    </location>
</feature>